<dbReference type="PANTHER" id="PTHR37816:SF1">
    <property type="entry name" value="TOXIN"/>
    <property type="match status" value="1"/>
</dbReference>
<keyword evidence="2" id="KW-1185">Reference proteome</keyword>
<dbReference type="Gene3D" id="3.40.50.300">
    <property type="entry name" value="P-loop containing nucleotide triphosphate hydrolases"/>
    <property type="match status" value="1"/>
</dbReference>
<accession>A0A0J8VTM1</accession>
<dbReference type="InterPro" id="IPR052922">
    <property type="entry name" value="Cytidylate_Kinase-2"/>
</dbReference>
<gene>
    <name evidence="1" type="ORF">ACH50_05745</name>
</gene>
<dbReference type="AlphaFoldDB" id="A0A0J8VTM1"/>
<dbReference type="InterPro" id="IPR027417">
    <property type="entry name" value="P-loop_NTPase"/>
</dbReference>
<name>A0A0J8VTM1_9ENTR</name>
<dbReference type="STRING" id="1121863.GCA_000621185_01332"/>
<organism evidence="1 2">
    <name type="scientific">Franconibacter pulveris</name>
    <dbReference type="NCBI Taxonomy" id="435910"/>
    <lineage>
        <taxon>Bacteria</taxon>
        <taxon>Pseudomonadati</taxon>
        <taxon>Pseudomonadota</taxon>
        <taxon>Gammaproteobacteria</taxon>
        <taxon>Enterobacterales</taxon>
        <taxon>Enterobacteriaceae</taxon>
        <taxon>Franconibacter</taxon>
    </lineage>
</organism>
<keyword evidence="1" id="KW-0418">Kinase</keyword>
<protein>
    <submittedName>
        <fullName evidence="1">Adenylate kinase</fullName>
    </submittedName>
</protein>
<dbReference type="RefSeq" id="WP_024561693.1">
    <property type="nucleotide sequence ID" value="NZ_LFEJ01000009.1"/>
</dbReference>
<comment type="caution">
    <text evidence="1">The sequence shown here is derived from an EMBL/GenBank/DDBJ whole genome shotgun (WGS) entry which is preliminary data.</text>
</comment>
<dbReference type="PATRIC" id="fig|1656095.3.peg.1845"/>
<dbReference type="OrthoDB" id="5296079at2"/>
<dbReference type="SUPFAM" id="SSF52540">
    <property type="entry name" value="P-loop containing nucleoside triphosphate hydrolases"/>
    <property type="match status" value="1"/>
</dbReference>
<sequence>MKINVVGTSGSGKSTFARRLAQQLNLPYIQLDALYWRANWQGTPDEVFMEKIRQQLAAQPQGWVLDGNYNRTRPVKWREVECVVWLDYGFTRTFWQAVRRAATRAWRKTELWPGTGNRESFRQSFFSRDSILLWTLKTWRSNRVRYLADMQNPAWSHIRFVHLRSPAESEAFLKSLTEQRAAS</sequence>
<keyword evidence="1" id="KW-0808">Transferase</keyword>
<dbReference type="EMBL" id="LFEJ01000009">
    <property type="protein sequence ID" value="KMV35825.1"/>
    <property type="molecule type" value="Genomic_DNA"/>
</dbReference>
<evidence type="ECO:0000313" key="1">
    <source>
        <dbReference type="EMBL" id="KMV35825.1"/>
    </source>
</evidence>
<proteinExistence type="predicted"/>
<dbReference type="InterPro" id="IPR031322">
    <property type="entry name" value="Shikimate/glucono_kinase"/>
</dbReference>
<dbReference type="GO" id="GO:0016301">
    <property type="term" value="F:kinase activity"/>
    <property type="evidence" value="ECO:0007669"/>
    <property type="project" value="UniProtKB-KW"/>
</dbReference>
<evidence type="ECO:0000313" key="2">
    <source>
        <dbReference type="Proteomes" id="UP000037315"/>
    </source>
</evidence>
<dbReference type="Proteomes" id="UP000037315">
    <property type="component" value="Unassembled WGS sequence"/>
</dbReference>
<dbReference type="Pfam" id="PF01202">
    <property type="entry name" value="SKI"/>
    <property type="match status" value="1"/>
</dbReference>
<reference evidence="1 2" key="1">
    <citation type="submission" date="2015-06" db="EMBL/GenBank/DDBJ databases">
        <title>Genome sequencing of Cronobacter sp. strain DJ34 isolated from petroleum contaminated sludge of Duliajan Oil Fields, Assam, India.</title>
        <authorList>
            <person name="Pal S."/>
            <person name="Banerjee T.D."/>
            <person name="Roy A."/>
            <person name="Sar P."/>
            <person name="Kazy S.K."/>
        </authorList>
    </citation>
    <scope>NUCLEOTIDE SEQUENCE [LARGE SCALE GENOMIC DNA]</scope>
    <source>
        <strain evidence="1 2">DJ34</strain>
    </source>
</reference>
<dbReference type="PANTHER" id="PTHR37816">
    <property type="entry name" value="YALI0E33011P"/>
    <property type="match status" value="1"/>
</dbReference>